<evidence type="ECO:0000313" key="9">
    <source>
        <dbReference type="Proteomes" id="UP000019335"/>
    </source>
</evidence>
<dbReference type="GO" id="GO:0008173">
    <property type="term" value="F:RNA methyltransferase activity"/>
    <property type="evidence" value="ECO:0007669"/>
    <property type="project" value="InterPro"/>
</dbReference>
<feature type="compositionally biased region" description="Basic and acidic residues" evidence="6">
    <location>
        <begin position="83"/>
        <end position="96"/>
    </location>
</feature>
<evidence type="ECO:0000256" key="1">
    <source>
        <dbReference type="ARBA" id="ARBA00022603"/>
    </source>
</evidence>
<dbReference type="PRINTS" id="PR02008">
    <property type="entry name" value="RCMTFAMILY"/>
</dbReference>
<dbReference type="InterPro" id="IPR006027">
    <property type="entry name" value="NusB_RsmB_TIM44"/>
</dbReference>
<dbReference type="InterPro" id="IPR023267">
    <property type="entry name" value="RCMT"/>
</dbReference>
<evidence type="ECO:0000256" key="2">
    <source>
        <dbReference type="ARBA" id="ARBA00022679"/>
    </source>
</evidence>
<gene>
    <name evidence="8" type="ORF">Naga_100044g6</name>
</gene>
<feature type="region of interest" description="Disordered" evidence="6">
    <location>
        <begin position="73"/>
        <end position="118"/>
    </location>
</feature>
<evidence type="ECO:0000256" key="3">
    <source>
        <dbReference type="ARBA" id="ARBA00022691"/>
    </source>
</evidence>
<dbReference type="AlphaFoldDB" id="W7U612"/>
<keyword evidence="3 5" id="KW-0949">S-adenosyl-L-methionine</keyword>
<evidence type="ECO:0000256" key="5">
    <source>
        <dbReference type="PROSITE-ProRule" id="PRU01023"/>
    </source>
</evidence>
<feature type="binding site" evidence="5">
    <location>
        <position position="501"/>
    </location>
    <ligand>
        <name>S-adenosyl-L-methionine</name>
        <dbReference type="ChEBI" id="CHEBI:59789"/>
    </ligand>
</feature>
<feature type="compositionally biased region" description="Polar residues" evidence="6">
    <location>
        <begin position="97"/>
        <end position="106"/>
    </location>
</feature>
<accession>W7U612</accession>
<dbReference type="PROSITE" id="PS51686">
    <property type="entry name" value="SAM_MT_RSMB_NOP"/>
    <property type="match status" value="1"/>
</dbReference>
<dbReference type="Pfam" id="PF01189">
    <property type="entry name" value="Methyltr_RsmB-F"/>
    <property type="match status" value="1"/>
</dbReference>
<name>W7U612_9STRA</name>
<proteinExistence type="inferred from homology"/>
<dbReference type="InterPro" id="IPR029063">
    <property type="entry name" value="SAM-dependent_MTases_sf"/>
</dbReference>
<dbReference type="InterPro" id="IPR001678">
    <property type="entry name" value="MeTrfase_RsmB-F_NOP2_dom"/>
</dbReference>
<dbReference type="PANTHER" id="PTHR22807">
    <property type="entry name" value="NOP2 YEAST -RELATED NOL1/NOP2/FMU SUN DOMAIN-CONTAINING"/>
    <property type="match status" value="1"/>
</dbReference>
<dbReference type="GO" id="GO:0006355">
    <property type="term" value="P:regulation of DNA-templated transcription"/>
    <property type="evidence" value="ECO:0007669"/>
    <property type="project" value="InterPro"/>
</dbReference>
<sequence length="682" mass="74019">MLLFEAGARMQCRCSAGGNFYFTLVFSAIRCSRGLRSSSSFPLPYRDAALRRRLLLLLLVALLLDLVPAFTGQQHPGNRRGRRPEGKRPPGKHPEDTPQTSTQSSDASHRAIPRFIPPSRARSPREAAYLAVLAAERDQAFIADYLADWSRRKRPSSSEIGLATLVANVACREAASLDFAIEALAGAEDVRGGRRSVKLKGRQRAVLRTALAQYKYCTRMPLYAIVNDAVELAKEYGGGIAFASFTNALLRKLHPDPTSLDKKASEADNTRVHQGENFVHGGADGDIRPLPLPEGNSEKALATRLSYPPFLVKALVQEFGKSHAISIMKASNIFPPVMARSRIPEAKAPKLSGEAIEDKEEKGMGTEVHSAVDLSPEMAASSLSDSLKRGKASWETVESLPMALHAPLPLPYTLGVVHSDVLLQLLTQNDGWYITNGTPAGLLARLAQGAAKRVLADSAAEESRDPVLQVLDVCAAPGGKGLAVWDILQGQGRRVSLVMNDVNGAKKARIAENLARFGLSQEVQLTVGDGASLSKKDVANQTDSFVGSVIEQNGFDIVVLDVPCSNAGVLGRRPEARWRLKDGVFLKELETTQFSLLKHAEEELLSKTNRHAEIWYLTCSILWGEDEGMVEKACKELGLEVVVDAENEGRPLRMKVLPGEGLKGAFDGGFGCALRRKASPHM</sequence>
<keyword evidence="1 5" id="KW-0489">Methyltransferase</keyword>
<evidence type="ECO:0000256" key="6">
    <source>
        <dbReference type="SAM" id="MobiDB-lite"/>
    </source>
</evidence>
<feature type="binding site" evidence="5">
    <location>
        <begin position="474"/>
        <end position="480"/>
    </location>
    <ligand>
        <name>S-adenosyl-L-methionine</name>
        <dbReference type="ChEBI" id="CHEBI:59789"/>
    </ligand>
</feature>
<dbReference type="Gene3D" id="1.10.940.10">
    <property type="entry name" value="NusB-like"/>
    <property type="match status" value="1"/>
</dbReference>
<evidence type="ECO:0000313" key="8">
    <source>
        <dbReference type="EMBL" id="EWM28049.1"/>
    </source>
</evidence>
<feature type="binding site" evidence="5">
    <location>
        <position position="561"/>
    </location>
    <ligand>
        <name>S-adenosyl-L-methionine</name>
        <dbReference type="ChEBI" id="CHEBI:59789"/>
    </ligand>
</feature>
<dbReference type="Proteomes" id="UP000019335">
    <property type="component" value="Chromosome 5"/>
</dbReference>
<dbReference type="Gene3D" id="3.40.50.150">
    <property type="entry name" value="Vaccinia Virus protein VP39"/>
    <property type="match status" value="1"/>
</dbReference>
<dbReference type="OrthoDB" id="4418812at2759"/>
<dbReference type="GO" id="GO:0003723">
    <property type="term" value="F:RNA binding"/>
    <property type="evidence" value="ECO:0007669"/>
    <property type="project" value="UniProtKB-UniRule"/>
</dbReference>
<dbReference type="InterPro" id="IPR035926">
    <property type="entry name" value="NusB-like_sf"/>
</dbReference>
<comment type="similarity">
    <text evidence="5">Belongs to the class I-like SAM-binding methyltransferase superfamily. RsmB/NOP family.</text>
</comment>
<dbReference type="GO" id="GO:0001510">
    <property type="term" value="P:RNA methylation"/>
    <property type="evidence" value="ECO:0007669"/>
    <property type="project" value="InterPro"/>
</dbReference>
<keyword evidence="2 5" id="KW-0808">Transferase</keyword>
<protein>
    <submittedName>
        <fullName evidence="8">Sun protein</fullName>
    </submittedName>
</protein>
<keyword evidence="4 5" id="KW-0694">RNA-binding</keyword>
<feature type="domain" description="SAM-dependent MTase RsmB/NOP-type" evidence="7">
    <location>
        <begin position="375"/>
        <end position="677"/>
    </location>
</feature>
<comment type="caution">
    <text evidence="8">The sequence shown here is derived from an EMBL/GenBank/DDBJ whole genome shotgun (WGS) entry which is preliminary data.</text>
</comment>
<dbReference type="SUPFAM" id="SSF48013">
    <property type="entry name" value="NusB-like"/>
    <property type="match status" value="1"/>
</dbReference>
<feature type="active site" description="Nucleophile" evidence="5">
    <location>
        <position position="619"/>
    </location>
</feature>
<dbReference type="SUPFAM" id="SSF53335">
    <property type="entry name" value="S-adenosyl-L-methionine-dependent methyltransferases"/>
    <property type="match status" value="1"/>
</dbReference>
<dbReference type="EMBL" id="AZIL01000355">
    <property type="protein sequence ID" value="EWM28049.1"/>
    <property type="molecule type" value="Genomic_DNA"/>
</dbReference>
<evidence type="ECO:0000256" key="4">
    <source>
        <dbReference type="ARBA" id="ARBA00022884"/>
    </source>
</evidence>
<reference evidence="8 9" key="1">
    <citation type="journal article" date="2014" name="Mol. Plant">
        <title>Chromosome Scale Genome Assembly and Transcriptome Profiling of Nannochloropsis gaditana in Nitrogen Depletion.</title>
        <authorList>
            <person name="Corteggiani Carpinelli E."/>
            <person name="Telatin A."/>
            <person name="Vitulo N."/>
            <person name="Forcato C."/>
            <person name="D'Angelo M."/>
            <person name="Schiavon R."/>
            <person name="Vezzi A."/>
            <person name="Giacometti G.M."/>
            <person name="Morosinotto T."/>
            <person name="Valle G."/>
        </authorList>
    </citation>
    <scope>NUCLEOTIDE SEQUENCE [LARGE SCALE GENOMIC DNA]</scope>
    <source>
        <strain evidence="8 9">B-31</strain>
    </source>
</reference>
<dbReference type="Pfam" id="PF01029">
    <property type="entry name" value="NusB"/>
    <property type="match status" value="1"/>
</dbReference>
<organism evidence="8 9">
    <name type="scientific">Nannochloropsis gaditana</name>
    <dbReference type="NCBI Taxonomy" id="72520"/>
    <lineage>
        <taxon>Eukaryota</taxon>
        <taxon>Sar</taxon>
        <taxon>Stramenopiles</taxon>
        <taxon>Ochrophyta</taxon>
        <taxon>Eustigmatophyceae</taxon>
        <taxon>Eustigmatales</taxon>
        <taxon>Monodopsidaceae</taxon>
        <taxon>Nannochloropsis</taxon>
    </lineage>
</organism>
<keyword evidence="9" id="KW-1185">Reference proteome</keyword>
<dbReference type="PANTHER" id="PTHR22807:SF53">
    <property type="entry name" value="RIBOSOMAL RNA SMALL SUBUNIT METHYLTRANSFERASE B-RELATED"/>
    <property type="match status" value="1"/>
</dbReference>
<feature type="binding site" evidence="5">
    <location>
        <position position="529"/>
    </location>
    <ligand>
        <name>S-adenosyl-L-methionine</name>
        <dbReference type="ChEBI" id="CHEBI:59789"/>
    </ligand>
</feature>
<dbReference type="InterPro" id="IPR049560">
    <property type="entry name" value="MeTrfase_RsmB-F_NOP2_cat"/>
</dbReference>
<evidence type="ECO:0000259" key="7">
    <source>
        <dbReference type="PROSITE" id="PS51686"/>
    </source>
</evidence>